<dbReference type="EMBL" id="QNZI01000103">
    <property type="protein sequence ID" value="RTZ85433.1"/>
    <property type="molecule type" value="Genomic_DNA"/>
</dbReference>
<dbReference type="GO" id="GO:0005737">
    <property type="term" value="C:cytoplasm"/>
    <property type="evidence" value="ECO:0007669"/>
    <property type="project" value="UniProtKB-SubCell"/>
</dbReference>
<dbReference type="InterPro" id="IPR027417">
    <property type="entry name" value="P-loop_NTPase"/>
</dbReference>
<dbReference type="GO" id="GO:0043771">
    <property type="term" value="F:cytidine kinase activity"/>
    <property type="evidence" value="ECO:0007669"/>
    <property type="project" value="RHEA"/>
</dbReference>
<evidence type="ECO:0000259" key="18">
    <source>
        <dbReference type="SMART" id="SM00382"/>
    </source>
</evidence>
<dbReference type="GO" id="GO:0044211">
    <property type="term" value="P:CTP salvage"/>
    <property type="evidence" value="ECO:0007669"/>
    <property type="project" value="UniProtKB-UniRule"/>
</dbReference>
<evidence type="ECO:0000313" key="20">
    <source>
        <dbReference type="Proteomes" id="UP000287176"/>
    </source>
</evidence>
<dbReference type="NCBIfam" id="NF004018">
    <property type="entry name" value="PRK05480.1"/>
    <property type="match status" value="1"/>
</dbReference>
<evidence type="ECO:0000256" key="16">
    <source>
        <dbReference type="HAMAP-Rule" id="MF_00551"/>
    </source>
</evidence>
<dbReference type="NCBIfam" id="TIGR00235">
    <property type="entry name" value="udk"/>
    <property type="match status" value="1"/>
</dbReference>
<name>A0A432GPG4_9DELT</name>
<keyword evidence="8 16" id="KW-0808">Transferase</keyword>
<accession>A0A432GPG4</accession>
<evidence type="ECO:0000256" key="8">
    <source>
        <dbReference type="ARBA" id="ARBA00022679"/>
    </source>
</evidence>
<dbReference type="EC" id="2.7.1.48" evidence="5 16"/>
<comment type="similarity">
    <text evidence="4 16 17">Belongs to the uridine kinase family.</text>
</comment>
<evidence type="ECO:0000256" key="17">
    <source>
        <dbReference type="RuleBase" id="RU003825"/>
    </source>
</evidence>
<gene>
    <name evidence="16" type="primary">udk</name>
    <name evidence="19" type="ORF">DSY94_03890</name>
</gene>
<evidence type="ECO:0000256" key="3">
    <source>
        <dbReference type="ARBA" id="ARBA00004784"/>
    </source>
</evidence>
<evidence type="ECO:0000256" key="11">
    <source>
        <dbReference type="ARBA" id="ARBA00022840"/>
    </source>
</evidence>
<dbReference type="PRINTS" id="PR00988">
    <property type="entry name" value="URIDINKINASE"/>
</dbReference>
<evidence type="ECO:0000256" key="4">
    <source>
        <dbReference type="ARBA" id="ARBA00005408"/>
    </source>
</evidence>
<evidence type="ECO:0000313" key="19">
    <source>
        <dbReference type="EMBL" id="RTZ85433.1"/>
    </source>
</evidence>
<reference evidence="19 20" key="1">
    <citation type="submission" date="2018-06" db="EMBL/GenBank/DDBJ databases">
        <title>Combined omics and stable isotope probing to characterize newly discovered Mariana Back-Arc vent microbial communities.</title>
        <authorList>
            <person name="Trembath-Reichert E."/>
            <person name="Huber J.A."/>
        </authorList>
    </citation>
    <scope>NUCLEOTIDE SEQUENCE [LARGE SCALE GENOMIC DNA]</scope>
    <source>
        <strain evidence="19">MAG 24</strain>
    </source>
</reference>
<organism evidence="19 20">
    <name type="scientific">SAR324 cluster bacterium</name>
    <dbReference type="NCBI Taxonomy" id="2024889"/>
    <lineage>
        <taxon>Bacteria</taxon>
        <taxon>Deltaproteobacteria</taxon>
        <taxon>SAR324 cluster</taxon>
    </lineage>
</organism>
<dbReference type="CDD" id="cd02023">
    <property type="entry name" value="UMPK"/>
    <property type="match status" value="1"/>
</dbReference>
<comment type="pathway">
    <text evidence="3 16 17">Pyrimidine metabolism; CTP biosynthesis via salvage pathway; CTP from cytidine: step 1/3.</text>
</comment>
<dbReference type="InterPro" id="IPR000764">
    <property type="entry name" value="Uridine_kinase-like"/>
</dbReference>
<proteinExistence type="inferred from homology"/>
<evidence type="ECO:0000256" key="14">
    <source>
        <dbReference type="ARBA" id="ARBA00047436"/>
    </source>
</evidence>
<dbReference type="Gene3D" id="3.40.50.300">
    <property type="entry name" value="P-loop containing nucleotide triphosphate hydrolases"/>
    <property type="match status" value="1"/>
</dbReference>
<comment type="caution">
    <text evidence="19">The sequence shown here is derived from an EMBL/GenBank/DDBJ whole genome shotgun (WGS) entry which is preliminary data.</text>
</comment>
<dbReference type="HAMAP" id="MF_00551">
    <property type="entry name" value="Uridine_kinase"/>
    <property type="match status" value="1"/>
</dbReference>
<evidence type="ECO:0000256" key="5">
    <source>
        <dbReference type="ARBA" id="ARBA00012137"/>
    </source>
</evidence>
<comment type="pathway">
    <text evidence="2 16 17">Pyrimidine metabolism; UMP biosynthesis via salvage pathway; UMP from uridine: step 1/1.</text>
</comment>
<dbReference type="GO" id="GO:0004849">
    <property type="term" value="F:uridine kinase activity"/>
    <property type="evidence" value="ECO:0007669"/>
    <property type="project" value="UniProtKB-UniRule"/>
</dbReference>
<evidence type="ECO:0000256" key="2">
    <source>
        <dbReference type="ARBA" id="ARBA00004690"/>
    </source>
</evidence>
<dbReference type="Proteomes" id="UP000287176">
    <property type="component" value="Unassembled WGS sequence"/>
</dbReference>
<dbReference type="AlphaFoldDB" id="A0A432GPG4"/>
<dbReference type="PANTHER" id="PTHR10285">
    <property type="entry name" value="URIDINE KINASE"/>
    <property type="match status" value="1"/>
</dbReference>
<dbReference type="InterPro" id="IPR026008">
    <property type="entry name" value="Uridine_kinase"/>
</dbReference>
<dbReference type="SUPFAM" id="SSF52540">
    <property type="entry name" value="P-loop containing nucleoside triphosphate hydrolases"/>
    <property type="match status" value="1"/>
</dbReference>
<dbReference type="Pfam" id="PF00485">
    <property type="entry name" value="PRK"/>
    <property type="match status" value="1"/>
</dbReference>
<protein>
    <recommendedName>
        <fullName evidence="6 16">Uridine kinase</fullName>
        <ecNumber evidence="5 16">2.7.1.48</ecNumber>
    </recommendedName>
    <alternativeName>
        <fullName evidence="12 16">Cytidine monophosphokinase</fullName>
    </alternativeName>
    <alternativeName>
        <fullName evidence="13 16">Uridine monophosphokinase</fullName>
    </alternativeName>
</protein>
<keyword evidence="11 16" id="KW-0067">ATP-binding</keyword>
<dbReference type="GO" id="GO:0005524">
    <property type="term" value="F:ATP binding"/>
    <property type="evidence" value="ECO:0007669"/>
    <property type="project" value="UniProtKB-UniRule"/>
</dbReference>
<dbReference type="GO" id="GO:0044206">
    <property type="term" value="P:UMP salvage"/>
    <property type="evidence" value="ECO:0007669"/>
    <property type="project" value="UniProtKB-UniRule"/>
</dbReference>
<evidence type="ECO:0000256" key="15">
    <source>
        <dbReference type="ARBA" id="ARBA00048909"/>
    </source>
</evidence>
<comment type="catalytic activity">
    <reaction evidence="14 17">
        <text>cytidine + ATP = CMP + ADP + H(+)</text>
        <dbReference type="Rhea" id="RHEA:24674"/>
        <dbReference type="ChEBI" id="CHEBI:15378"/>
        <dbReference type="ChEBI" id="CHEBI:17562"/>
        <dbReference type="ChEBI" id="CHEBI:30616"/>
        <dbReference type="ChEBI" id="CHEBI:60377"/>
        <dbReference type="ChEBI" id="CHEBI:456216"/>
        <dbReference type="EC" id="2.7.1.48"/>
    </reaction>
</comment>
<evidence type="ECO:0000256" key="6">
    <source>
        <dbReference type="ARBA" id="ARBA00021478"/>
    </source>
</evidence>
<dbReference type="InterPro" id="IPR003593">
    <property type="entry name" value="AAA+_ATPase"/>
</dbReference>
<feature type="binding site" evidence="16">
    <location>
        <begin position="17"/>
        <end position="24"/>
    </location>
    <ligand>
        <name>ATP</name>
        <dbReference type="ChEBI" id="CHEBI:30616"/>
    </ligand>
</feature>
<sequence length="212" mass="23908">MSMKNSRSKPFVIGISGGSGSGKSTIINEIVERLGSEKIAVLHHDAYYRHRPELSFEERTIINFDHPDSLETKLLMKHLVQLISGEKVEVPIYDFAQHLRNSKTKKISPCQILIVDGILVLNDSQLCELMDLKVFVDVPSDLRFIRRLDRDINERGRSVTSVTEQYLVTVRPMHEKFVEPSKQNADIIIPGGGHNLQAVRVLSALLQTLPAN</sequence>
<keyword evidence="7 16" id="KW-0963">Cytoplasm</keyword>
<evidence type="ECO:0000256" key="12">
    <source>
        <dbReference type="ARBA" id="ARBA00030641"/>
    </source>
</evidence>
<dbReference type="UniPathway" id="UPA00579">
    <property type="reaction ID" value="UER00640"/>
</dbReference>
<evidence type="ECO:0000256" key="9">
    <source>
        <dbReference type="ARBA" id="ARBA00022741"/>
    </source>
</evidence>
<feature type="domain" description="AAA+ ATPase" evidence="18">
    <location>
        <begin position="9"/>
        <end position="157"/>
    </location>
</feature>
<evidence type="ECO:0000256" key="7">
    <source>
        <dbReference type="ARBA" id="ARBA00022490"/>
    </source>
</evidence>
<keyword evidence="9 16" id="KW-0547">Nucleotide-binding</keyword>
<dbReference type="UniPathway" id="UPA00574">
    <property type="reaction ID" value="UER00637"/>
</dbReference>
<dbReference type="InterPro" id="IPR006083">
    <property type="entry name" value="PRK/URK"/>
</dbReference>
<dbReference type="SMART" id="SM00382">
    <property type="entry name" value="AAA"/>
    <property type="match status" value="1"/>
</dbReference>
<keyword evidence="10 16" id="KW-0418">Kinase</keyword>
<evidence type="ECO:0000256" key="13">
    <source>
        <dbReference type="ARBA" id="ARBA00031452"/>
    </source>
</evidence>
<evidence type="ECO:0000256" key="1">
    <source>
        <dbReference type="ARBA" id="ARBA00004496"/>
    </source>
</evidence>
<comment type="subcellular location">
    <subcellularLocation>
        <location evidence="1 16 17">Cytoplasm</location>
    </subcellularLocation>
</comment>
<comment type="catalytic activity">
    <reaction evidence="15 16 17">
        <text>uridine + ATP = UMP + ADP + H(+)</text>
        <dbReference type="Rhea" id="RHEA:16825"/>
        <dbReference type="ChEBI" id="CHEBI:15378"/>
        <dbReference type="ChEBI" id="CHEBI:16704"/>
        <dbReference type="ChEBI" id="CHEBI:30616"/>
        <dbReference type="ChEBI" id="CHEBI:57865"/>
        <dbReference type="ChEBI" id="CHEBI:456216"/>
        <dbReference type="EC" id="2.7.1.48"/>
    </reaction>
</comment>
<evidence type="ECO:0000256" key="10">
    <source>
        <dbReference type="ARBA" id="ARBA00022777"/>
    </source>
</evidence>